<protein>
    <submittedName>
        <fullName evidence="1">Uncharacterized protein</fullName>
    </submittedName>
</protein>
<dbReference type="Proteomes" id="UP001374803">
    <property type="component" value="Chromosome"/>
</dbReference>
<evidence type="ECO:0000313" key="2">
    <source>
        <dbReference type="Proteomes" id="UP001374803"/>
    </source>
</evidence>
<evidence type="ECO:0000313" key="1">
    <source>
        <dbReference type="EMBL" id="WXB06984.1"/>
    </source>
</evidence>
<accession>A0ABZ2L7R7</accession>
<gene>
    <name evidence="1" type="ORF">LVJ94_07030</name>
</gene>
<reference evidence="1" key="1">
    <citation type="submission" date="2021-12" db="EMBL/GenBank/DDBJ databases">
        <title>Discovery of the Pendulisporaceae a myxobacterial family with distinct sporulation behavior and unique specialized metabolism.</title>
        <authorList>
            <person name="Garcia R."/>
            <person name="Popoff A."/>
            <person name="Bader C.D."/>
            <person name="Loehr J."/>
            <person name="Walesch S."/>
            <person name="Walt C."/>
            <person name="Boldt J."/>
            <person name="Bunk B."/>
            <person name="Haeckl F.J.F.P.J."/>
            <person name="Gunesch A.P."/>
            <person name="Birkelbach J."/>
            <person name="Nuebel U."/>
            <person name="Pietschmann T."/>
            <person name="Bach T."/>
            <person name="Mueller R."/>
        </authorList>
    </citation>
    <scope>NUCLEOTIDE SEQUENCE</scope>
    <source>
        <strain evidence="1">MSr11367</strain>
    </source>
</reference>
<dbReference type="EMBL" id="CP089983">
    <property type="protein sequence ID" value="WXB06984.1"/>
    <property type="molecule type" value="Genomic_DNA"/>
</dbReference>
<keyword evidence="2" id="KW-1185">Reference proteome</keyword>
<sequence length="313" mass="32835">MMDLPAQDLEPCQGGGAEVRMASSVEGSLAALVSSQLRTALRARGIRVCTVPPSSSVATAAVVELSEDGHERFTIVVKDALLAKRVERSIELSSIPPDGRPLALALATDELLRASWAELLLVDAQPRQSVPPEIHRSVAPSEEPKRFELGAGFAVDHYTRGHTQLGADVAGAFWVLPRLAIEARAGFRVAPSVDAPRGEIQANATVLSLGALANVARQGSWIGADIGGRLAIVHVQFTALGDGSAQGRDVSKTAFYLNAGPRGWLAIHRFVRVVAEFNIGAPLHSLEGLDGERRVTGVGGLQLSGGLGLAGAF</sequence>
<name>A0ABZ2L7R7_9BACT</name>
<proteinExistence type="predicted"/>
<organism evidence="1 2">
    <name type="scientific">Pendulispora rubella</name>
    <dbReference type="NCBI Taxonomy" id="2741070"/>
    <lineage>
        <taxon>Bacteria</taxon>
        <taxon>Pseudomonadati</taxon>
        <taxon>Myxococcota</taxon>
        <taxon>Myxococcia</taxon>
        <taxon>Myxococcales</taxon>
        <taxon>Sorangiineae</taxon>
        <taxon>Pendulisporaceae</taxon>
        <taxon>Pendulispora</taxon>
    </lineage>
</organism>
<dbReference type="RefSeq" id="WP_394836645.1">
    <property type="nucleotide sequence ID" value="NZ_CP089929.1"/>
</dbReference>